<feature type="region of interest" description="Disordered" evidence="11">
    <location>
        <begin position="603"/>
        <end position="637"/>
    </location>
</feature>
<dbReference type="InterPro" id="IPR018200">
    <property type="entry name" value="USP_CS"/>
</dbReference>
<dbReference type="PROSITE" id="PS50865">
    <property type="entry name" value="ZF_MYND_2"/>
    <property type="match status" value="1"/>
</dbReference>
<dbReference type="SUPFAM" id="SSF54001">
    <property type="entry name" value="Cysteine proteinases"/>
    <property type="match status" value="1"/>
</dbReference>
<reference evidence="16 17" key="1">
    <citation type="submission" date="2021-07" db="EMBL/GenBank/DDBJ databases">
        <authorList>
            <consortium name="Genoscope - CEA"/>
            <person name="William W."/>
        </authorList>
    </citation>
    <scope>NUCLEOTIDE SEQUENCE [LARGE SCALE GENOMIC DNA]</scope>
</reference>
<feature type="domain" description="TF-B3" evidence="14">
    <location>
        <begin position="479"/>
        <end position="571"/>
    </location>
</feature>
<dbReference type="AlphaFoldDB" id="A0A8D9GTG1"/>
<keyword evidence="4 10" id="KW-0863">Zinc-finger</keyword>
<dbReference type="Pfam" id="PF00443">
    <property type="entry name" value="UCH"/>
    <property type="match status" value="1"/>
</dbReference>
<feature type="transmembrane region" description="Helical" evidence="12">
    <location>
        <begin position="12"/>
        <end position="31"/>
    </location>
</feature>
<dbReference type="InterPro" id="IPR028889">
    <property type="entry name" value="USP"/>
</dbReference>
<evidence type="ECO:0000256" key="6">
    <source>
        <dbReference type="ARBA" id="ARBA00023015"/>
    </source>
</evidence>
<dbReference type="InterPro" id="IPR038765">
    <property type="entry name" value="Papain-like_cys_pep_sf"/>
</dbReference>
<feature type="domain" description="USP" evidence="13">
    <location>
        <begin position="150"/>
        <end position="456"/>
    </location>
</feature>
<dbReference type="GO" id="GO:0008270">
    <property type="term" value="F:zinc ion binding"/>
    <property type="evidence" value="ECO:0007669"/>
    <property type="project" value="UniProtKB-KW"/>
</dbReference>
<accession>A0A8D9GTG1</accession>
<dbReference type="GO" id="GO:0004843">
    <property type="term" value="F:cysteine-type deubiquitinase activity"/>
    <property type="evidence" value="ECO:0007669"/>
    <property type="project" value="InterPro"/>
</dbReference>
<keyword evidence="12" id="KW-1133">Transmembrane helix</keyword>
<feature type="region of interest" description="Disordered" evidence="11">
    <location>
        <begin position="877"/>
        <end position="903"/>
    </location>
</feature>
<dbReference type="PROSITE" id="PS50863">
    <property type="entry name" value="B3"/>
    <property type="match status" value="2"/>
</dbReference>
<keyword evidence="5" id="KW-0862">Zinc</keyword>
<dbReference type="CDD" id="cd02661">
    <property type="entry name" value="Peptidase_C19E"/>
    <property type="match status" value="1"/>
</dbReference>
<evidence type="ECO:0000313" key="16">
    <source>
        <dbReference type="EMBL" id="CAG7886573.1"/>
    </source>
</evidence>
<dbReference type="Gene3D" id="2.40.330.10">
    <property type="entry name" value="DNA-binding pseudobarrel domain"/>
    <property type="match status" value="3"/>
</dbReference>
<evidence type="ECO:0000256" key="1">
    <source>
        <dbReference type="ARBA" id="ARBA00004123"/>
    </source>
</evidence>
<evidence type="ECO:0000259" key="13">
    <source>
        <dbReference type="PROSITE" id="PS50235"/>
    </source>
</evidence>
<evidence type="ECO:0000256" key="2">
    <source>
        <dbReference type="ARBA" id="ARBA00009085"/>
    </source>
</evidence>
<organism evidence="16 17">
    <name type="scientific">Brassica campestris</name>
    <name type="common">Field mustard</name>
    <dbReference type="NCBI Taxonomy" id="3711"/>
    <lineage>
        <taxon>Eukaryota</taxon>
        <taxon>Viridiplantae</taxon>
        <taxon>Streptophyta</taxon>
        <taxon>Embryophyta</taxon>
        <taxon>Tracheophyta</taxon>
        <taxon>Spermatophyta</taxon>
        <taxon>Magnoliopsida</taxon>
        <taxon>eudicotyledons</taxon>
        <taxon>Gunneridae</taxon>
        <taxon>Pentapetalae</taxon>
        <taxon>rosids</taxon>
        <taxon>malvids</taxon>
        <taxon>Brassicales</taxon>
        <taxon>Brassicaceae</taxon>
        <taxon>Brassiceae</taxon>
        <taxon>Brassica</taxon>
    </lineage>
</organism>
<dbReference type="Pfam" id="PF01753">
    <property type="entry name" value="zf-MYND"/>
    <property type="match status" value="1"/>
</dbReference>
<evidence type="ECO:0000256" key="7">
    <source>
        <dbReference type="ARBA" id="ARBA00023125"/>
    </source>
</evidence>
<keyword evidence="3" id="KW-0479">Metal-binding</keyword>
<feature type="domain" description="MYND-type" evidence="15">
    <location>
        <begin position="61"/>
        <end position="88"/>
    </location>
</feature>
<evidence type="ECO:0000256" key="8">
    <source>
        <dbReference type="ARBA" id="ARBA00023163"/>
    </source>
</evidence>
<dbReference type="GO" id="GO:0003677">
    <property type="term" value="F:DNA binding"/>
    <property type="evidence" value="ECO:0007669"/>
    <property type="project" value="UniProtKB-KW"/>
</dbReference>
<feature type="compositionally biased region" description="Acidic residues" evidence="11">
    <location>
        <begin position="603"/>
        <end position="625"/>
    </location>
</feature>
<evidence type="ECO:0008006" key="18">
    <source>
        <dbReference type="Google" id="ProtNLM"/>
    </source>
</evidence>
<protein>
    <recommendedName>
        <fullName evidence="18">Ubiquitinyl hydrolase 1</fullName>
    </recommendedName>
</protein>
<keyword evidence="12" id="KW-0472">Membrane</keyword>
<keyword evidence="8" id="KW-0804">Transcription</keyword>
<dbReference type="SMART" id="SM01019">
    <property type="entry name" value="B3"/>
    <property type="match status" value="3"/>
</dbReference>
<evidence type="ECO:0000256" key="12">
    <source>
        <dbReference type="SAM" id="Phobius"/>
    </source>
</evidence>
<keyword evidence="9" id="KW-0539">Nucleus</keyword>
<dbReference type="PROSITE" id="PS00972">
    <property type="entry name" value="USP_1"/>
    <property type="match status" value="1"/>
</dbReference>
<dbReference type="EMBL" id="LS974617">
    <property type="protein sequence ID" value="CAG7886573.1"/>
    <property type="molecule type" value="Genomic_DNA"/>
</dbReference>
<keyword evidence="6" id="KW-0805">Transcription regulation</keyword>
<dbReference type="InterPro" id="IPR003340">
    <property type="entry name" value="B3_DNA-bd"/>
</dbReference>
<comment type="similarity">
    <text evidence="2">Belongs to the peptidase C19 family.</text>
</comment>
<dbReference type="FunFam" id="3.90.70.10:FF:000026">
    <property type="entry name" value="Ubiquitin carboxyl-terminal hydrolase 15"/>
    <property type="match status" value="1"/>
</dbReference>
<dbReference type="InterPro" id="IPR050164">
    <property type="entry name" value="Peptidase_C19"/>
</dbReference>
<dbReference type="Gene3D" id="3.90.70.10">
    <property type="entry name" value="Cysteine proteinases"/>
    <property type="match status" value="1"/>
</dbReference>
<name>A0A8D9GTG1_BRACM</name>
<evidence type="ECO:0000256" key="11">
    <source>
        <dbReference type="SAM" id="MobiDB-lite"/>
    </source>
</evidence>
<dbReference type="PROSITE" id="PS50235">
    <property type="entry name" value="USP_3"/>
    <property type="match status" value="1"/>
</dbReference>
<dbReference type="SUPFAM" id="SSF101936">
    <property type="entry name" value="DNA-binding pseudobarrel domain"/>
    <property type="match status" value="3"/>
</dbReference>
<evidence type="ECO:0000256" key="5">
    <source>
        <dbReference type="ARBA" id="ARBA00022833"/>
    </source>
</evidence>
<dbReference type="InterPro" id="IPR015300">
    <property type="entry name" value="DNA-bd_pseudobarrel_sf"/>
</dbReference>
<dbReference type="GO" id="GO:0016579">
    <property type="term" value="P:protein deubiquitination"/>
    <property type="evidence" value="ECO:0007669"/>
    <property type="project" value="InterPro"/>
</dbReference>
<keyword evidence="7" id="KW-0238">DNA-binding</keyword>
<evidence type="ECO:0000256" key="9">
    <source>
        <dbReference type="ARBA" id="ARBA00023242"/>
    </source>
</evidence>
<comment type="subcellular location">
    <subcellularLocation>
        <location evidence="1">Nucleus</location>
    </subcellularLocation>
</comment>
<dbReference type="GO" id="GO:0005634">
    <property type="term" value="C:nucleus"/>
    <property type="evidence" value="ECO:0007669"/>
    <property type="project" value="UniProtKB-SubCell"/>
</dbReference>
<dbReference type="Pfam" id="PF02362">
    <property type="entry name" value="B3"/>
    <property type="match status" value="3"/>
</dbReference>
<keyword evidence="12" id="KW-0812">Transmembrane</keyword>
<dbReference type="Gramene" id="A01p06490.2_BraZ1">
    <property type="protein sequence ID" value="A01p06490.2_BraZ1.CDS"/>
    <property type="gene ID" value="A01g06490.2_BraZ1"/>
</dbReference>
<dbReference type="Proteomes" id="UP000694005">
    <property type="component" value="Chromosome A01"/>
</dbReference>
<evidence type="ECO:0000259" key="15">
    <source>
        <dbReference type="PROSITE" id="PS50865"/>
    </source>
</evidence>
<dbReference type="Gene3D" id="6.10.140.2220">
    <property type="match status" value="1"/>
</dbReference>
<evidence type="ECO:0000313" key="17">
    <source>
        <dbReference type="Proteomes" id="UP000694005"/>
    </source>
</evidence>
<dbReference type="CDD" id="cd10017">
    <property type="entry name" value="B3_DNA"/>
    <property type="match status" value="3"/>
</dbReference>
<proteinExistence type="inferred from homology"/>
<dbReference type="PANTHER" id="PTHR24006:SF929">
    <property type="entry name" value="UBIQUITIN CARBOXYL-TERMINAL HYDROLASE 18"/>
    <property type="match status" value="1"/>
</dbReference>
<sequence>MHEVGFPLDLSVLTRLIPSLFFLAVGVFYFLRNTAAKYFDIGGAAAGGFDRELVAEDCTTKCSRCNSVRYCSEECQTSDWSSGNQRRCREIGITTLTPSARNSLRFRASRFGDCPERDQNKINFKPREVLFPYEEFVRYFNWDNTDLAPCGLMNCGNSCFANVILQCLSWTRPLVAYLLERGHRSECMRDDWCFFCAFQTHVERASQSRYPFSPVNIISRLTNIGGTLGYGRQEDAHEFMRYAIDTMQSVCLDEFGGEKMVPPRCQETTLVQYIFGGLLQSQVQCTVCNNVSEQYENMMDLTVEIHGDAVSLEECLDQFTAREWLQGDNMYKCDRCSDYVKACKRLTIRRPPNVLTIALKRFKGGRYGKLNKRISFPETLDLRPYMSQGGEGSDVYTLYAVIVHLDMLNASFFGHYICYIKDFSGNWYRIDDSEIESVELEDVLSQRAYMLLYSRIQARSPLPCASLGSEVQEEKETDTLATKPCQKELVESSMTIPDSFISNHVKGKTQSTKLKLTSDVSDRSWEVELDGQRFARGWKQFSVHHGVRNDDVLSFRHDGDMVFHVTPFGRSFSHQIQFISSTSEDENKDDEHNIFDDDVYDEEEEHADAGNDDDDDGDSTSEEELFPSSKKKAITETETSLEDSYLVTHVTSSNLGRNQMGISNKFARPNGLKDRQCEIDLLNEEGKSWTLELRHNKTTGQSYMCRGWTSFCQGNGIKAGSACRFKLVKNGTKPVLQLCPNTSTILHKKRDVPETEGDEIEYEDCLETPQMNQNRTLAIEFKPHMLRTGQLRLPTLFARDNGINEAGEITIVNKDGVEWKLHLVSVKGRGQFYIRGFKDCSRANGIKKVGDSFTLDVVRGGTSPILKICSKVNTKSEATFDGKQTTNRRPSRMIQAPRAEEEMETRVQKKARVSAEGGSSRRTRASNKLSVGPANLQHKKPLEPCSISDQVSKVRQSIVHTLTDVRQFRSELEIKEQNLETSLLEIDALGMI</sequence>
<dbReference type="SUPFAM" id="SSF144232">
    <property type="entry name" value="HIT/MYND zinc finger-like"/>
    <property type="match status" value="1"/>
</dbReference>
<feature type="domain" description="TF-B3" evidence="14">
    <location>
        <begin position="645"/>
        <end position="741"/>
    </location>
</feature>
<dbReference type="InterPro" id="IPR002893">
    <property type="entry name" value="Znf_MYND"/>
</dbReference>
<evidence type="ECO:0000256" key="4">
    <source>
        <dbReference type="ARBA" id="ARBA00022771"/>
    </source>
</evidence>
<evidence type="ECO:0000259" key="14">
    <source>
        <dbReference type="PROSITE" id="PS50863"/>
    </source>
</evidence>
<evidence type="ECO:0000256" key="3">
    <source>
        <dbReference type="ARBA" id="ARBA00022723"/>
    </source>
</evidence>
<evidence type="ECO:0000256" key="10">
    <source>
        <dbReference type="PROSITE-ProRule" id="PRU00134"/>
    </source>
</evidence>
<feature type="compositionally biased region" description="Polar residues" evidence="11">
    <location>
        <begin position="877"/>
        <end position="888"/>
    </location>
</feature>
<dbReference type="PANTHER" id="PTHR24006">
    <property type="entry name" value="UBIQUITIN CARBOXYL-TERMINAL HYDROLASE"/>
    <property type="match status" value="1"/>
</dbReference>
<gene>
    <name evidence="16" type="ORF">BRAPAZ1V2_A01P06490.2</name>
</gene>
<dbReference type="InterPro" id="IPR001394">
    <property type="entry name" value="Peptidase_C19_UCH"/>
</dbReference>